<evidence type="ECO:0000259" key="5">
    <source>
        <dbReference type="PROSITE" id="PS51736"/>
    </source>
</evidence>
<reference evidence="6 7" key="1">
    <citation type="submission" date="2008-12" db="EMBL/GenBank/DDBJ databases">
        <title>The Genome Sequence of Brucella ceti M644/93/1.</title>
        <authorList>
            <consortium name="The Broad Institute Genome Sequencing Platform"/>
            <person name="Ward D."/>
            <person name="Young S.K."/>
            <person name="Kodira C.D."/>
            <person name="Zeng Q."/>
            <person name="Koehrsen M."/>
            <person name="Alvarado L."/>
            <person name="Berlin A."/>
            <person name="Borenstein D."/>
            <person name="Chen Z."/>
            <person name="Engels R."/>
            <person name="Freedman E."/>
            <person name="Gellesch M."/>
            <person name="Goldberg J."/>
            <person name="Griggs A."/>
            <person name="Gujja S."/>
            <person name="Heiman D."/>
            <person name="Hepburn T."/>
            <person name="Howarth C."/>
            <person name="Jen D."/>
            <person name="Larson L."/>
            <person name="Lewis B."/>
            <person name="Mehta T."/>
            <person name="Park D."/>
            <person name="Pearson M."/>
            <person name="Roberts A."/>
            <person name="Saif S."/>
            <person name="Shea T."/>
            <person name="Shenoy N."/>
            <person name="Sisk P."/>
            <person name="Stolte C."/>
            <person name="Sykes S."/>
            <person name="Walk T."/>
            <person name="White J."/>
            <person name="Yandava C."/>
            <person name="Whatmore A.M."/>
            <person name="Perrett L.L."/>
            <person name="O'Callaghan D."/>
            <person name="Nusbaum C."/>
            <person name="Galagan J."/>
            <person name="Birren B."/>
        </authorList>
    </citation>
    <scope>NUCLEOTIDE SEQUENCE [LARGE SCALE GENOMIC DNA]</scope>
    <source>
        <strain evidence="6 7">M644/93/1</strain>
    </source>
</reference>
<dbReference type="Pfam" id="PF00239">
    <property type="entry name" value="Resolvase"/>
    <property type="match status" value="1"/>
</dbReference>
<dbReference type="InterPro" id="IPR006119">
    <property type="entry name" value="Resolv_N"/>
</dbReference>
<organism evidence="6 7">
    <name type="scientific">Brucella ceti M644/93/1</name>
    <dbReference type="NCBI Taxonomy" id="520459"/>
    <lineage>
        <taxon>Bacteria</taxon>
        <taxon>Pseudomonadati</taxon>
        <taxon>Pseudomonadota</taxon>
        <taxon>Alphaproteobacteria</taxon>
        <taxon>Hyphomicrobiales</taxon>
        <taxon>Brucellaceae</taxon>
        <taxon>Brucella/Ochrobactrum group</taxon>
        <taxon>Brucella</taxon>
    </lineage>
</organism>
<feature type="active site" description="O-(5'-phospho-DNA)-serine intermediate" evidence="4">
    <location>
        <position position="18"/>
    </location>
</feature>
<dbReference type="SUPFAM" id="SSF53041">
    <property type="entry name" value="Resolvase-like"/>
    <property type="match status" value="1"/>
</dbReference>
<name>A0ABM9ZBG3_9HYPH</name>
<proteinExistence type="predicted"/>
<dbReference type="Proteomes" id="UP000003990">
    <property type="component" value="Unassembled WGS sequence"/>
</dbReference>
<dbReference type="Gene3D" id="3.40.50.1390">
    <property type="entry name" value="Resolvase, N-terminal catalytic domain"/>
    <property type="match status" value="1"/>
</dbReference>
<sequence length="56" mass="6208">MYTQRHPDMKTILYARVSTEDQNAAHQRTQAEAAGFVIDEVVTDQGVSGVSVPMKE</sequence>
<keyword evidence="1" id="KW-0229">DNA integration</keyword>
<keyword evidence="3" id="KW-0233">DNA recombination</keyword>
<accession>A0ABM9ZBG3</accession>
<dbReference type="EMBL" id="DS999670">
    <property type="protein sequence ID" value="EEX97051.1"/>
    <property type="molecule type" value="Genomic_DNA"/>
</dbReference>
<evidence type="ECO:0000256" key="4">
    <source>
        <dbReference type="PROSITE-ProRule" id="PRU10137"/>
    </source>
</evidence>
<evidence type="ECO:0000313" key="6">
    <source>
        <dbReference type="EMBL" id="EEX97051.1"/>
    </source>
</evidence>
<keyword evidence="7" id="KW-1185">Reference proteome</keyword>
<evidence type="ECO:0000256" key="1">
    <source>
        <dbReference type="ARBA" id="ARBA00022908"/>
    </source>
</evidence>
<keyword evidence="2" id="KW-0238">DNA-binding</keyword>
<feature type="domain" description="Resolvase/invertase-type recombinase catalytic" evidence="5">
    <location>
        <begin position="10"/>
        <end position="56"/>
    </location>
</feature>
<evidence type="ECO:0000256" key="2">
    <source>
        <dbReference type="ARBA" id="ARBA00023125"/>
    </source>
</evidence>
<dbReference type="PROSITE" id="PS51736">
    <property type="entry name" value="RECOMBINASES_3"/>
    <property type="match status" value="1"/>
</dbReference>
<gene>
    <name evidence="6" type="ORF">BAIG_01439</name>
</gene>
<dbReference type="PROSITE" id="PS00397">
    <property type="entry name" value="RECOMBINASES_1"/>
    <property type="match status" value="1"/>
</dbReference>
<dbReference type="InterPro" id="IPR006118">
    <property type="entry name" value="Recombinase_CS"/>
</dbReference>
<protein>
    <submittedName>
        <fullName evidence="6">Recombinase</fullName>
    </submittedName>
</protein>
<evidence type="ECO:0000313" key="7">
    <source>
        <dbReference type="Proteomes" id="UP000003990"/>
    </source>
</evidence>
<evidence type="ECO:0000256" key="3">
    <source>
        <dbReference type="ARBA" id="ARBA00023172"/>
    </source>
</evidence>
<dbReference type="InterPro" id="IPR036162">
    <property type="entry name" value="Resolvase-like_N_sf"/>
</dbReference>